<dbReference type="AlphaFoldDB" id="A0A9P0CYC4"/>
<organism evidence="1 2">
    <name type="scientific">Psylliodes chrysocephalus</name>
    <dbReference type="NCBI Taxonomy" id="3402493"/>
    <lineage>
        <taxon>Eukaryota</taxon>
        <taxon>Metazoa</taxon>
        <taxon>Ecdysozoa</taxon>
        <taxon>Arthropoda</taxon>
        <taxon>Hexapoda</taxon>
        <taxon>Insecta</taxon>
        <taxon>Pterygota</taxon>
        <taxon>Neoptera</taxon>
        <taxon>Endopterygota</taxon>
        <taxon>Coleoptera</taxon>
        <taxon>Polyphaga</taxon>
        <taxon>Cucujiformia</taxon>
        <taxon>Chrysomeloidea</taxon>
        <taxon>Chrysomelidae</taxon>
        <taxon>Galerucinae</taxon>
        <taxon>Alticini</taxon>
        <taxon>Psylliodes</taxon>
    </lineage>
</organism>
<accession>A0A9P0CYC4</accession>
<gene>
    <name evidence="1" type="ORF">PSYICH_LOCUS11652</name>
</gene>
<evidence type="ECO:0000313" key="2">
    <source>
        <dbReference type="Proteomes" id="UP001153636"/>
    </source>
</evidence>
<proteinExistence type="predicted"/>
<dbReference type="Proteomes" id="UP001153636">
    <property type="component" value="Chromosome 5"/>
</dbReference>
<keyword evidence="2" id="KW-1185">Reference proteome</keyword>
<name>A0A9P0CYC4_9CUCU</name>
<protein>
    <submittedName>
        <fullName evidence="1">Uncharacterized protein</fullName>
    </submittedName>
</protein>
<dbReference type="EMBL" id="OV651817">
    <property type="protein sequence ID" value="CAH1110626.1"/>
    <property type="molecule type" value="Genomic_DNA"/>
</dbReference>
<sequence length="165" mass="18976">MYGAASDNSNKHFSVGTASGRKKEDNSVWIKRVIVKLFILSNCFEAIRYGPICIFSRNEPIIKWAIYRPQESVVSSTIMKKWFPTVISRIFLRVSMYKLSTPRLHNILCSGILNLQYFCKNDRRFGLFNRIKGIFEVTKSLQKSSLKIACSLLDDPNSKYCFKGS</sequence>
<reference evidence="1" key="1">
    <citation type="submission" date="2022-01" db="EMBL/GenBank/DDBJ databases">
        <authorList>
            <person name="King R."/>
        </authorList>
    </citation>
    <scope>NUCLEOTIDE SEQUENCE</scope>
</reference>
<evidence type="ECO:0000313" key="1">
    <source>
        <dbReference type="EMBL" id="CAH1110626.1"/>
    </source>
</evidence>